<organism evidence="1 2">
    <name type="scientific">Romboutsia sedimentorum</name>
    <dbReference type="NCBI Taxonomy" id="1368474"/>
    <lineage>
        <taxon>Bacteria</taxon>
        <taxon>Bacillati</taxon>
        <taxon>Bacillota</taxon>
        <taxon>Clostridia</taxon>
        <taxon>Peptostreptococcales</taxon>
        <taxon>Peptostreptococcaceae</taxon>
        <taxon>Romboutsia</taxon>
    </lineage>
</organism>
<evidence type="ECO:0000313" key="1">
    <source>
        <dbReference type="EMBL" id="MDK2563714.1"/>
    </source>
</evidence>
<dbReference type="EMBL" id="JASKYM010000003">
    <property type="protein sequence ID" value="MDK2563714.1"/>
    <property type="molecule type" value="Genomic_DNA"/>
</dbReference>
<protein>
    <submittedName>
        <fullName evidence="1">Uncharacterized protein</fullName>
    </submittedName>
</protein>
<name>A0ABT7E9V6_9FIRM</name>
<dbReference type="RefSeq" id="WP_284132651.1">
    <property type="nucleotide sequence ID" value="NZ_JASKYM010000003.1"/>
</dbReference>
<accession>A0ABT7E9V6</accession>
<reference evidence="1 2" key="1">
    <citation type="submission" date="2023-05" db="EMBL/GenBank/DDBJ databases">
        <title>Rombocin, a short stable natural nisin variant, displays selective antimicrobial activity against Listeria monocytogenes and employs dual mode of action to kill target bacterial strains.</title>
        <authorList>
            <person name="Wambui J."/>
            <person name="Stephan R."/>
            <person name="Kuipers O.P."/>
        </authorList>
    </citation>
    <scope>NUCLEOTIDE SEQUENCE [LARGE SCALE GENOMIC DNA]</scope>
    <source>
        <strain evidence="1 2">RC002</strain>
    </source>
</reference>
<keyword evidence="2" id="KW-1185">Reference proteome</keyword>
<sequence>MLEKDRLDEYNDYASVLYKSTGAKFYKFKSGKVKTYFGLNTNCVLLADRVIGHSRIDILSISGIITSGTYYEYLKNEFIKRNSIVISQNIYR</sequence>
<dbReference type="Proteomes" id="UP001301012">
    <property type="component" value="Unassembled WGS sequence"/>
</dbReference>
<evidence type="ECO:0000313" key="2">
    <source>
        <dbReference type="Proteomes" id="UP001301012"/>
    </source>
</evidence>
<proteinExistence type="predicted"/>
<comment type="caution">
    <text evidence="1">The sequence shown here is derived from an EMBL/GenBank/DDBJ whole genome shotgun (WGS) entry which is preliminary data.</text>
</comment>
<gene>
    <name evidence="1" type="ORF">QOZ84_09145</name>
</gene>